<evidence type="ECO:0000313" key="9">
    <source>
        <dbReference type="EMBL" id="KTR82941.1"/>
    </source>
</evidence>
<evidence type="ECO:0000256" key="7">
    <source>
        <dbReference type="ARBA" id="ARBA00023136"/>
    </source>
</evidence>
<comment type="similarity">
    <text evidence="2">Belongs to the autoinducer-2 exporter (AI-2E) (TC 2.A.86) family.</text>
</comment>
<keyword evidence="5 8" id="KW-0812">Transmembrane</keyword>
<feature type="transmembrane region" description="Helical" evidence="8">
    <location>
        <begin position="82"/>
        <end position="105"/>
    </location>
</feature>
<dbReference type="PANTHER" id="PTHR21716">
    <property type="entry name" value="TRANSMEMBRANE PROTEIN"/>
    <property type="match status" value="1"/>
</dbReference>
<organism evidence="9 10">
    <name type="scientific">Leucobacter chromiiresistens</name>
    <dbReference type="NCBI Taxonomy" id="1079994"/>
    <lineage>
        <taxon>Bacteria</taxon>
        <taxon>Bacillati</taxon>
        <taxon>Actinomycetota</taxon>
        <taxon>Actinomycetes</taxon>
        <taxon>Micrococcales</taxon>
        <taxon>Microbacteriaceae</taxon>
        <taxon>Leucobacter</taxon>
    </lineage>
</organism>
<keyword evidence="10" id="KW-1185">Reference proteome</keyword>
<feature type="transmembrane region" description="Helical" evidence="8">
    <location>
        <begin position="254"/>
        <end position="283"/>
    </location>
</feature>
<reference evidence="9 10" key="1">
    <citation type="journal article" date="2016" name="Front. Microbiol.">
        <title>Genomic Resource of Rice Seed Associated Bacteria.</title>
        <authorList>
            <person name="Midha S."/>
            <person name="Bansal K."/>
            <person name="Sharma S."/>
            <person name="Kumar N."/>
            <person name="Patil P.P."/>
            <person name="Chaudhry V."/>
            <person name="Patil P.B."/>
        </authorList>
    </citation>
    <scope>NUCLEOTIDE SEQUENCE [LARGE SCALE GENOMIC DNA]</scope>
    <source>
        <strain evidence="9 10">NS354</strain>
    </source>
</reference>
<dbReference type="PATRIC" id="fig|1079994.3.peg.2457"/>
<keyword evidence="4" id="KW-1003">Cell membrane</keyword>
<dbReference type="OrthoDB" id="9784366at2"/>
<dbReference type="EMBL" id="LDRK01000088">
    <property type="protein sequence ID" value="KTR82941.1"/>
    <property type="molecule type" value="Genomic_DNA"/>
</dbReference>
<evidence type="ECO:0000256" key="8">
    <source>
        <dbReference type="SAM" id="Phobius"/>
    </source>
</evidence>
<dbReference type="InterPro" id="IPR002549">
    <property type="entry name" value="AI-2E-like"/>
</dbReference>
<dbReference type="Pfam" id="PF01594">
    <property type="entry name" value="AI-2E_transport"/>
    <property type="match status" value="1"/>
</dbReference>
<evidence type="ECO:0000256" key="6">
    <source>
        <dbReference type="ARBA" id="ARBA00022989"/>
    </source>
</evidence>
<keyword evidence="3" id="KW-0813">Transport</keyword>
<feature type="transmembrane region" description="Helical" evidence="8">
    <location>
        <begin position="54"/>
        <end position="75"/>
    </location>
</feature>
<feature type="transmembrane region" description="Helical" evidence="8">
    <location>
        <begin position="323"/>
        <end position="349"/>
    </location>
</feature>
<evidence type="ECO:0000256" key="4">
    <source>
        <dbReference type="ARBA" id="ARBA00022475"/>
    </source>
</evidence>
<dbReference type="RefSeq" id="WP_058594482.1">
    <property type="nucleotide sequence ID" value="NZ_LDRK01000088.1"/>
</dbReference>
<dbReference type="AlphaFoldDB" id="A0A147EEW6"/>
<evidence type="ECO:0000256" key="2">
    <source>
        <dbReference type="ARBA" id="ARBA00009773"/>
    </source>
</evidence>
<feature type="transmembrane region" description="Helical" evidence="8">
    <location>
        <begin position="170"/>
        <end position="189"/>
    </location>
</feature>
<keyword evidence="7 8" id="KW-0472">Membrane</keyword>
<feature type="transmembrane region" description="Helical" evidence="8">
    <location>
        <begin position="30"/>
        <end position="48"/>
    </location>
</feature>
<protein>
    <submittedName>
        <fullName evidence="9">Permease</fullName>
    </submittedName>
</protein>
<gene>
    <name evidence="9" type="ORF">NS354_10765</name>
</gene>
<evidence type="ECO:0000256" key="3">
    <source>
        <dbReference type="ARBA" id="ARBA00022448"/>
    </source>
</evidence>
<sequence length="398" mass="42888">MEDPQNSRDAAGAGDAAQELPLGVRVAAAWSWRLVLIGIALAGFLWLVVQVRIIVIPVLVAILLTALLAPVVHWFERQKLPRWLGVVFALALFVALVWVLLTLIITQLRDGLGDVASRSEEVWWEMLRWAEATFGISANEIGAFTDQLWKTVDEHQSELWNGALGVATSAGQFVAGLLLTIFSLIFMLIDGQRIWNWVLGFLPARAHAPVDAAGRAGWVSVGQYVRVQIFVAFVDAVGIGVGAAVLGVPLAIPIAILVFLGSFIPFLGAISTGLLAAFVALVYNGPVTALLMLGVVILVNQIEGHVLQPLVMGSAVRVHPLGVVLAVSTGALLAGIPGALFAVPLAAAANSIVNVLVKRQWETGVDPVAEYHRRYQMHHRAKHRARAVARMRRKEGRS</sequence>
<dbReference type="PANTHER" id="PTHR21716:SF53">
    <property type="entry name" value="PERMEASE PERM-RELATED"/>
    <property type="match status" value="1"/>
</dbReference>
<dbReference type="GO" id="GO:0055085">
    <property type="term" value="P:transmembrane transport"/>
    <property type="evidence" value="ECO:0007669"/>
    <property type="project" value="TreeGrafter"/>
</dbReference>
<accession>A0A147EEW6</accession>
<comment type="subcellular location">
    <subcellularLocation>
        <location evidence="1">Cell membrane</location>
        <topology evidence="1">Multi-pass membrane protein</topology>
    </subcellularLocation>
</comment>
<name>A0A147EEW6_9MICO</name>
<feature type="transmembrane region" description="Helical" evidence="8">
    <location>
        <begin position="229"/>
        <end position="248"/>
    </location>
</feature>
<comment type="caution">
    <text evidence="9">The sequence shown here is derived from an EMBL/GenBank/DDBJ whole genome shotgun (WGS) entry which is preliminary data.</text>
</comment>
<dbReference type="GO" id="GO:0005886">
    <property type="term" value="C:plasma membrane"/>
    <property type="evidence" value="ECO:0007669"/>
    <property type="project" value="UniProtKB-SubCell"/>
</dbReference>
<evidence type="ECO:0000256" key="1">
    <source>
        <dbReference type="ARBA" id="ARBA00004651"/>
    </source>
</evidence>
<keyword evidence="6 8" id="KW-1133">Transmembrane helix</keyword>
<dbReference type="Proteomes" id="UP000070810">
    <property type="component" value="Unassembled WGS sequence"/>
</dbReference>
<proteinExistence type="inferred from homology"/>
<evidence type="ECO:0000313" key="10">
    <source>
        <dbReference type="Proteomes" id="UP000070810"/>
    </source>
</evidence>
<evidence type="ECO:0000256" key="5">
    <source>
        <dbReference type="ARBA" id="ARBA00022692"/>
    </source>
</evidence>
<feature type="transmembrane region" description="Helical" evidence="8">
    <location>
        <begin position="290"/>
        <end position="311"/>
    </location>
</feature>